<evidence type="ECO:0000256" key="2">
    <source>
        <dbReference type="SAM" id="Phobius"/>
    </source>
</evidence>
<feature type="region of interest" description="Disordered" evidence="1">
    <location>
        <begin position="71"/>
        <end position="188"/>
    </location>
</feature>
<proteinExistence type="predicted"/>
<feature type="transmembrane region" description="Helical" evidence="2">
    <location>
        <begin position="587"/>
        <end position="607"/>
    </location>
</feature>
<dbReference type="Proteomes" id="UP000249758">
    <property type="component" value="Segment"/>
</dbReference>
<evidence type="ECO:0000256" key="1">
    <source>
        <dbReference type="SAM" id="MobiDB-lite"/>
    </source>
</evidence>
<keyword evidence="2" id="KW-1133">Transmembrane helix</keyword>
<gene>
    <name evidence="3" type="ORF">pmac_cds_417</name>
</gene>
<evidence type="ECO:0008006" key="4">
    <source>
        <dbReference type="Google" id="ProtNLM"/>
    </source>
</evidence>
<dbReference type="GeneID" id="36841560"/>
<evidence type="ECO:0000313" key="3">
    <source>
        <dbReference type="EMBL" id="AVK77105.1"/>
    </source>
</evidence>
<feature type="compositionally biased region" description="Low complexity" evidence="1">
    <location>
        <begin position="83"/>
        <end position="92"/>
    </location>
</feature>
<dbReference type="RefSeq" id="YP_009481101.1">
    <property type="nucleotide sequence ID" value="NC_037665.1"/>
</dbReference>
<accession>A0A2U7UFF7</accession>
<feature type="transmembrane region" description="Helical" evidence="2">
    <location>
        <begin position="428"/>
        <end position="447"/>
    </location>
</feature>
<dbReference type="EMBL" id="MG011691">
    <property type="protein sequence ID" value="AVK77105.1"/>
    <property type="molecule type" value="Genomic_DNA"/>
</dbReference>
<keyword evidence="2" id="KW-0812">Transmembrane</keyword>
<dbReference type="KEGG" id="vg:36841560"/>
<reference evidence="3" key="1">
    <citation type="journal article" date="2018" name="Nat. Commun.">
        <title>Diversity and evolution of the emerging Pandoraviridae family.</title>
        <authorList>
            <person name="Legendre M."/>
            <person name="Fabre E."/>
            <person name="Poirot O."/>
            <person name="Jeudy S."/>
            <person name="Lartigue A."/>
            <person name="Alempic J.M."/>
            <person name="Beucher L."/>
            <person name="Philippe N."/>
            <person name="Bertaux L."/>
            <person name="Christo-Foroux E."/>
            <person name="Labadie K."/>
            <person name="Coute Y."/>
            <person name="Abergel C."/>
            <person name="Claverie J.M."/>
        </authorList>
    </citation>
    <scope>NUCLEOTIDE SEQUENCE [LARGE SCALE GENOMIC DNA]</scope>
    <source>
        <strain evidence="3">Macleodensis</strain>
    </source>
</reference>
<protein>
    <recommendedName>
        <fullName evidence="4">Atrophin-1 incomplete domain containing protein</fullName>
    </recommendedName>
</protein>
<sequence>MLLRASHEKAPHVRSALPRRVSAVAAPPAPNETSRARFGRDGTVHIDDSLMARYASFVDQTPMTAMKTVITNSVSRPPPPSPHATHAPMASPQPLAVPSPSHQRAPQGIASLARPTPLGASSPTPSLARPAPLASPHTVPVSSTAVPPNKGQVAPGHNHIDRGDSFSSVDSKKKGGRMANGTHCAVHCSGDTDPLLRRGRDEHADHDDAVVTARGASGPQQCKQRRIDIPGPPPPSFSPHTSHAGATRPFFFASCRTDTHACVDLATQSTYASPRPLRTADALLLAPFCRYRCRRRRCGRCRCCACARRPLLALCHGYQHVQKTVARQPCPRHRRGDPVRSAQNNTSPCVAPAGFPRLPCRPQSNGPRWNPLLSTIIALLYDRVAACSRRNGSRDAARMYTASCPPGVARPALTSTRVRPNAMSPSPLMMTAFVVASLFWFTALATVPHAEAWRPYEMAHAPPSHNGLWEHDEPTLVDRLSGADKVRVPGADVLHALASHPAVRATGAPAVGAFLGDCALAAYTYLLVRPVAHIYHNAPGTEHWGMWFGAPPADMCARMTGGVSTASDWTANPSGCYAMIQRRFNGFLTMVHTLLALLVAARVFGVVRDGLLGVLRMVGAAGRWMVGRGPQGRGANAFEPPGHGCCHACHRLLSDNGTKGRHSAGAG</sequence>
<feature type="region of interest" description="Disordered" evidence="1">
    <location>
        <begin position="204"/>
        <end position="223"/>
    </location>
</feature>
<keyword evidence="2" id="KW-0472">Membrane</keyword>
<feature type="compositionally biased region" description="Low complexity" evidence="1">
    <location>
        <begin position="120"/>
        <end position="136"/>
    </location>
</feature>
<organism evidence="3">
    <name type="scientific">Pandoravirus macleodensis</name>
    <dbReference type="NCBI Taxonomy" id="2107707"/>
    <lineage>
        <taxon>Viruses</taxon>
        <taxon>Pandoravirus</taxon>
    </lineage>
</organism>
<name>A0A2U7UFF7_9VIRU</name>